<dbReference type="Gene3D" id="1.10.4030.10">
    <property type="entry name" value="Porin chaperone SurA, peptide-binding domain"/>
    <property type="match status" value="1"/>
</dbReference>
<dbReference type="EC" id="5.2.1.8" evidence="7"/>
<reference evidence="9 10" key="1">
    <citation type="submission" date="2019-03" db="EMBL/GenBank/DDBJ databases">
        <title>Genomic Encyclopedia of Type Strains, Phase IV (KMG-IV): sequencing the most valuable type-strain genomes for metagenomic binning, comparative biology and taxonomic classification.</title>
        <authorList>
            <person name="Goeker M."/>
        </authorList>
    </citation>
    <scope>NUCLEOTIDE SEQUENCE [LARGE SCALE GENOMIC DNA]</scope>
    <source>
        <strain evidence="9 10">DSM 25488</strain>
    </source>
</reference>
<evidence type="ECO:0000256" key="4">
    <source>
        <dbReference type="ARBA" id="ARBA00023110"/>
    </source>
</evidence>
<keyword evidence="4 7" id="KW-0697">Rotamase</keyword>
<feature type="domain" description="PpiC" evidence="8">
    <location>
        <begin position="274"/>
        <end position="373"/>
    </location>
</feature>
<dbReference type="GO" id="GO:0043165">
    <property type="term" value="P:Gram-negative-bacterium-type cell outer membrane assembly"/>
    <property type="evidence" value="ECO:0007669"/>
    <property type="project" value="InterPro"/>
</dbReference>
<comment type="catalytic activity">
    <reaction evidence="7">
        <text>[protein]-peptidylproline (omega=180) = [protein]-peptidylproline (omega=0)</text>
        <dbReference type="Rhea" id="RHEA:16237"/>
        <dbReference type="Rhea" id="RHEA-COMP:10747"/>
        <dbReference type="Rhea" id="RHEA-COMP:10748"/>
        <dbReference type="ChEBI" id="CHEBI:83833"/>
        <dbReference type="ChEBI" id="CHEBI:83834"/>
        <dbReference type="EC" id="5.2.1.8"/>
    </reaction>
</comment>
<dbReference type="PANTHER" id="PTHR47637">
    <property type="entry name" value="CHAPERONE SURA"/>
    <property type="match status" value="1"/>
</dbReference>
<dbReference type="InterPro" id="IPR015391">
    <property type="entry name" value="SurA_N"/>
</dbReference>
<dbReference type="InterPro" id="IPR023058">
    <property type="entry name" value="PPIase_PpiC_CS"/>
</dbReference>
<dbReference type="GO" id="GO:0051082">
    <property type="term" value="F:unfolded protein binding"/>
    <property type="evidence" value="ECO:0007669"/>
    <property type="project" value="UniProtKB-UniRule"/>
</dbReference>
<feature type="chain" id="PRO_5021056950" description="Chaperone SurA" evidence="7">
    <location>
        <begin position="18"/>
        <end position="418"/>
    </location>
</feature>
<dbReference type="InterPro" id="IPR023034">
    <property type="entry name" value="PPIase_SurA"/>
</dbReference>
<gene>
    <name evidence="7" type="primary">surA</name>
    <name evidence="9" type="ORF">C8D91_0680</name>
</gene>
<name>A0A4R6XZN8_9GAMM</name>
<keyword evidence="10" id="KW-1185">Reference proteome</keyword>
<comment type="domain">
    <text evidence="7">The PPIase activity resides only in the second parvulin domain. The N-terminal region and the C-terminal tail are necessary and sufficient for the chaperone activity of SurA. The PPIase activity is dispensable for SurA to function as a chaperone. The N-terminal region and the C-terminal tail are also required for porin recognition.</text>
</comment>
<sequence precursor="true">MKKLMTLLLLTSIPAYAQELLDEIVAVVDDTVIMKSELDRSVNSIKKQIEASGNQIPPADILNSQVLERLIVQEIQIDRAELVGIKISDGELDAALTNIAQQNGMSLSQMQQAIEVDGFSFAEFRRDMRRDMQAERVRYAYANSNVKISEHEIDLFLADNELDQGEVELQHILIATSTDNDAAETEKAQKEANDLYDQIQAGENFAVLATQFSDGQNALEGGRLGWRPINQLPPLFADQVKSMSDGEVTHPIRSPSGFHILKLLAQKSNTVKTQDQYNILHIMVETNEVVSPKDGMAIINGLYDKVLDGEDFATVAEENSDDHSSAPLGGDMGWFEINKFGARMGEVIKGMDVGEISAPFQTDAGWHIVKFLGKKEADITEELKRSQASNAIRERKVQELIESWIREIRGEAYVDIRI</sequence>
<dbReference type="HAMAP" id="MF_01183">
    <property type="entry name" value="Chaperone_SurA"/>
    <property type="match status" value="1"/>
</dbReference>
<dbReference type="PROSITE" id="PS01096">
    <property type="entry name" value="PPIC_PPIASE_1"/>
    <property type="match status" value="1"/>
</dbReference>
<keyword evidence="1 7" id="KW-0732">Signal</keyword>
<dbReference type="InterPro" id="IPR000297">
    <property type="entry name" value="PPIase_PpiC"/>
</dbReference>
<dbReference type="SUPFAM" id="SSF109998">
    <property type="entry name" value="Triger factor/SurA peptide-binding domain-like"/>
    <property type="match status" value="1"/>
</dbReference>
<evidence type="ECO:0000256" key="3">
    <source>
        <dbReference type="ARBA" id="ARBA00022764"/>
    </source>
</evidence>
<dbReference type="InterPro" id="IPR027304">
    <property type="entry name" value="Trigger_fact/SurA_dom_sf"/>
</dbReference>
<dbReference type="SUPFAM" id="SSF54534">
    <property type="entry name" value="FKBP-like"/>
    <property type="match status" value="2"/>
</dbReference>
<dbReference type="PROSITE" id="PS50198">
    <property type="entry name" value="PPIC_PPIASE_2"/>
    <property type="match status" value="2"/>
</dbReference>
<keyword evidence="6 7" id="KW-0413">Isomerase</keyword>
<evidence type="ECO:0000256" key="1">
    <source>
        <dbReference type="ARBA" id="ARBA00022729"/>
    </source>
</evidence>
<evidence type="ECO:0000256" key="5">
    <source>
        <dbReference type="ARBA" id="ARBA00023186"/>
    </source>
</evidence>
<evidence type="ECO:0000256" key="7">
    <source>
        <dbReference type="HAMAP-Rule" id="MF_01183"/>
    </source>
</evidence>
<dbReference type="GO" id="GO:0003755">
    <property type="term" value="F:peptidyl-prolyl cis-trans isomerase activity"/>
    <property type="evidence" value="ECO:0007669"/>
    <property type="project" value="UniProtKB-UniRule"/>
</dbReference>
<dbReference type="Pfam" id="PF09312">
    <property type="entry name" value="SurA_N"/>
    <property type="match status" value="1"/>
</dbReference>
<keyword evidence="5 7" id="KW-0143">Chaperone</keyword>
<evidence type="ECO:0000256" key="6">
    <source>
        <dbReference type="ARBA" id="ARBA00023235"/>
    </source>
</evidence>
<accession>A0A4R6XZN8</accession>
<dbReference type="GO" id="GO:0030288">
    <property type="term" value="C:outer membrane-bounded periplasmic space"/>
    <property type="evidence" value="ECO:0007669"/>
    <property type="project" value="InterPro"/>
</dbReference>
<dbReference type="OrthoDB" id="14196at2"/>
<evidence type="ECO:0000259" key="8">
    <source>
        <dbReference type="PROSITE" id="PS50198"/>
    </source>
</evidence>
<dbReference type="InterPro" id="IPR050280">
    <property type="entry name" value="OMP_Chaperone_SurA"/>
</dbReference>
<dbReference type="InterPro" id="IPR046357">
    <property type="entry name" value="PPIase_dom_sf"/>
</dbReference>
<protein>
    <recommendedName>
        <fullName evidence="7">Chaperone SurA</fullName>
    </recommendedName>
    <alternativeName>
        <fullName evidence="7">Peptidyl-prolyl cis-trans isomerase SurA</fullName>
        <shortName evidence="7">PPIase SurA</shortName>
        <ecNumber evidence="7">5.2.1.8</ecNumber>
    </alternativeName>
    <alternativeName>
        <fullName evidence="7">Rotamase SurA</fullName>
    </alternativeName>
</protein>
<proteinExistence type="inferred from homology"/>
<dbReference type="RefSeq" id="WP_099017576.1">
    <property type="nucleotide sequence ID" value="NZ_NIHB01000001.1"/>
</dbReference>
<dbReference type="AlphaFoldDB" id="A0A4R6XZN8"/>
<keyword evidence="3 7" id="KW-0574">Periplasm</keyword>
<keyword evidence="2 7" id="KW-0677">Repeat</keyword>
<dbReference type="Pfam" id="PF00639">
    <property type="entry name" value="Rotamase"/>
    <property type="match status" value="2"/>
</dbReference>
<comment type="caution">
    <text evidence="9">The sequence shown here is derived from an EMBL/GenBank/DDBJ whole genome shotgun (WGS) entry which is preliminary data.</text>
</comment>
<dbReference type="GO" id="GO:0006457">
    <property type="term" value="P:protein folding"/>
    <property type="evidence" value="ECO:0007669"/>
    <property type="project" value="UniProtKB-UniRule"/>
</dbReference>
<feature type="signal peptide" evidence="7">
    <location>
        <begin position="1"/>
        <end position="17"/>
    </location>
</feature>
<organism evidence="9 10">
    <name type="scientific">Marinicella litoralis</name>
    <dbReference type="NCBI Taxonomy" id="644220"/>
    <lineage>
        <taxon>Bacteria</taxon>
        <taxon>Pseudomonadati</taxon>
        <taxon>Pseudomonadota</taxon>
        <taxon>Gammaproteobacteria</taxon>
        <taxon>Lysobacterales</taxon>
        <taxon>Marinicellaceae</taxon>
        <taxon>Marinicella</taxon>
    </lineage>
</organism>
<feature type="domain" description="PpiC" evidence="8">
    <location>
        <begin position="164"/>
        <end position="265"/>
    </location>
</feature>
<dbReference type="PANTHER" id="PTHR47637:SF1">
    <property type="entry name" value="CHAPERONE SURA"/>
    <property type="match status" value="1"/>
</dbReference>
<dbReference type="Gene3D" id="3.10.50.40">
    <property type="match status" value="2"/>
</dbReference>
<dbReference type="Proteomes" id="UP000295724">
    <property type="component" value="Unassembled WGS sequence"/>
</dbReference>
<dbReference type="GO" id="GO:0042277">
    <property type="term" value="F:peptide binding"/>
    <property type="evidence" value="ECO:0007669"/>
    <property type="project" value="InterPro"/>
</dbReference>
<dbReference type="GO" id="GO:0050821">
    <property type="term" value="P:protein stabilization"/>
    <property type="evidence" value="ECO:0007669"/>
    <property type="project" value="InterPro"/>
</dbReference>
<comment type="function">
    <text evidence="7">Chaperone involved in the correct folding and assembly of outer membrane proteins. Recognizes specific patterns of aromatic residues and the orientation of their side chains, which are found more frequently in integral outer membrane proteins. May act in both early periplasmic and late outer membrane-associated steps of protein maturation.</text>
</comment>
<comment type="subcellular location">
    <subcellularLocation>
        <location evidence="7">Periplasm</location>
    </subcellularLocation>
    <text evidence="7">Is capable of associating with the outer membrane.</text>
</comment>
<evidence type="ECO:0000256" key="2">
    <source>
        <dbReference type="ARBA" id="ARBA00022737"/>
    </source>
</evidence>
<dbReference type="EMBL" id="SNZB01000001">
    <property type="protein sequence ID" value="TDR23814.1"/>
    <property type="molecule type" value="Genomic_DNA"/>
</dbReference>
<evidence type="ECO:0000313" key="10">
    <source>
        <dbReference type="Proteomes" id="UP000295724"/>
    </source>
</evidence>
<evidence type="ECO:0000313" key="9">
    <source>
        <dbReference type="EMBL" id="TDR23814.1"/>
    </source>
</evidence>